<sequence>MFPRHNDGSTQPVPEAYELVSGGDDDAPERLQGDTSTEASLMHTVEAEPNEPDPDEQRAPPPPPPKQTNNPKSTIRIWWPETALCLLVFLALAAMVGLRVSDGKPLPKLPYRMSINTLVAVYILIMKASILVIVSNGLGQLKWAWFSLEKPRPLAELGMLDDASHDLQGGRRHDSSDNLGSSWIIKFYSCTIPDTPTAAWIATSHVPQTVSYGESALVYIRPELSGAIFQGLYTERPIQVPFRCSGGECRFPRQYHSTGISARCVDMTSHIVIQRPKNISEYGLDIFDPLKTVEPNATTVFQLPSGLNATSATPFLVHVSGNSGNAVPDKNHRQDDTVNNPPTDNWIKFSILLGLFANRSEAPFFAGVDCSFPDMWACTGYGAAECSLYPCVKTLQADVESGILTNLPVSESTAWGCPEHSSLCSTIGTTCLTDSERKTLISRGYEVKPGVEWMAYNLTGHAQGACEKFHPSHGNPTNNPNRLSGNMGIRPECIYQVSLVEWSFLFRYMRTHFSEAVPIKRFLDMWNSVFYEGGNISAASIETRISQLARAMSAAYQGLGTSTRDLDGSASASVYNTASTSRVAGEAFRKDTCVSVQWPWIAFPAVLAVATSFFWS</sequence>
<accession>A0AA39X1Y9</accession>
<keyword evidence="2" id="KW-1133">Transmembrane helix</keyword>
<protein>
    <submittedName>
        <fullName evidence="3">Uncharacterized protein</fullName>
    </submittedName>
</protein>
<keyword evidence="4" id="KW-1185">Reference proteome</keyword>
<name>A0AA39X1Y9_9PEZI</name>
<dbReference type="AlphaFoldDB" id="A0AA39X1Y9"/>
<dbReference type="Pfam" id="PF11374">
    <property type="entry name" value="DUF3176"/>
    <property type="match status" value="1"/>
</dbReference>
<evidence type="ECO:0000256" key="1">
    <source>
        <dbReference type="SAM" id="MobiDB-lite"/>
    </source>
</evidence>
<dbReference type="PANTHER" id="PTHR35394:SF5">
    <property type="entry name" value="DUF3176 DOMAIN-CONTAINING PROTEIN"/>
    <property type="match status" value="1"/>
</dbReference>
<dbReference type="PANTHER" id="PTHR35394">
    <property type="entry name" value="DUF3176 DOMAIN-CONTAINING PROTEIN"/>
    <property type="match status" value="1"/>
</dbReference>
<feature type="region of interest" description="Disordered" evidence="1">
    <location>
        <begin position="1"/>
        <end position="72"/>
    </location>
</feature>
<gene>
    <name evidence="3" type="ORF">B0T14DRAFT_561777</name>
</gene>
<evidence type="ECO:0000256" key="2">
    <source>
        <dbReference type="SAM" id="Phobius"/>
    </source>
</evidence>
<keyword evidence="2" id="KW-0472">Membrane</keyword>
<dbReference type="Proteomes" id="UP001175000">
    <property type="component" value="Unassembled WGS sequence"/>
</dbReference>
<comment type="caution">
    <text evidence="3">The sequence shown here is derived from an EMBL/GenBank/DDBJ whole genome shotgun (WGS) entry which is preliminary data.</text>
</comment>
<reference evidence="3" key="1">
    <citation type="submission" date="2023-06" db="EMBL/GenBank/DDBJ databases">
        <title>Genome-scale phylogeny and comparative genomics of the fungal order Sordariales.</title>
        <authorList>
            <consortium name="Lawrence Berkeley National Laboratory"/>
            <person name="Hensen N."/>
            <person name="Bonometti L."/>
            <person name="Westerberg I."/>
            <person name="Brannstrom I.O."/>
            <person name="Guillou S."/>
            <person name="Cros-Aarteil S."/>
            <person name="Calhoun S."/>
            <person name="Haridas S."/>
            <person name="Kuo A."/>
            <person name="Mondo S."/>
            <person name="Pangilinan J."/>
            <person name="Riley R."/>
            <person name="Labutti K."/>
            <person name="Andreopoulos B."/>
            <person name="Lipzen A."/>
            <person name="Chen C."/>
            <person name="Yanf M."/>
            <person name="Daum C."/>
            <person name="Ng V."/>
            <person name="Clum A."/>
            <person name="Steindorff A."/>
            <person name="Ohm R."/>
            <person name="Martin F."/>
            <person name="Silar P."/>
            <person name="Natvig D."/>
            <person name="Lalanne C."/>
            <person name="Gautier V."/>
            <person name="Ament-Velasquez S.L."/>
            <person name="Kruys A."/>
            <person name="Hutchinson M.I."/>
            <person name="Powell A.J."/>
            <person name="Barry K."/>
            <person name="Miller A.N."/>
            <person name="Grigoriev I.V."/>
            <person name="Debuchy R."/>
            <person name="Gladieux P."/>
            <person name="Thoren M.H."/>
            <person name="Johannesson H."/>
        </authorList>
    </citation>
    <scope>NUCLEOTIDE SEQUENCE</scope>
    <source>
        <strain evidence="3">CBS 606.72</strain>
    </source>
</reference>
<dbReference type="InterPro" id="IPR021514">
    <property type="entry name" value="DUF3176"/>
</dbReference>
<feature type="transmembrane region" description="Helical" evidence="2">
    <location>
        <begin position="119"/>
        <end position="138"/>
    </location>
</feature>
<keyword evidence="2" id="KW-0812">Transmembrane</keyword>
<proteinExistence type="predicted"/>
<feature type="transmembrane region" description="Helical" evidence="2">
    <location>
        <begin position="77"/>
        <end position="98"/>
    </location>
</feature>
<evidence type="ECO:0000313" key="4">
    <source>
        <dbReference type="Proteomes" id="UP001175000"/>
    </source>
</evidence>
<organism evidence="3 4">
    <name type="scientific">Immersiella caudata</name>
    <dbReference type="NCBI Taxonomy" id="314043"/>
    <lineage>
        <taxon>Eukaryota</taxon>
        <taxon>Fungi</taxon>
        <taxon>Dikarya</taxon>
        <taxon>Ascomycota</taxon>
        <taxon>Pezizomycotina</taxon>
        <taxon>Sordariomycetes</taxon>
        <taxon>Sordariomycetidae</taxon>
        <taxon>Sordariales</taxon>
        <taxon>Lasiosphaeriaceae</taxon>
        <taxon>Immersiella</taxon>
    </lineage>
</organism>
<evidence type="ECO:0000313" key="3">
    <source>
        <dbReference type="EMBL" id="KAK0625813.1"/>
    </source>
</evidence>
<dbReference type="EMBL" id="JAULSU010000002">
    <property type="protein sequence ID" value="KAK0625813.1"/>
    <property type="molecule type" value="Genomic_DNA"/>
</dbReference>